<reference evidence="1 2" key="1">
    <citation type="submission" date="2023-08" db="EMBL/GenBank/DDBJ databases">
        <title>Black Yeasts Isolated from many extreme environments.</title>
        <authorList>
            <person name="Coleine C."/>
            <person name="Stajich J.E."/>
            <person name="Selbmann L."/>
        </authorList>
    </citation>
    <scope>NUCLEOTIDE SEQUENCE [LARGE SCALE GENOMIC DNA]</scope>
    <source>
        <strain evidence="1 2">CCFEE 5792</strain>
    </source>
</reference>
<accession>A0AAV9N0C3</accession>
<dbReference type="AlphaFoldDB" id="A0AAV9N0C3"/>
<dbReference type="EMBL" id="JAVRRD010000025">
    <property type="protein sequence ID" value="KAK5047441.1"/>
    <property type="molecule type" value="Genomic_DNA"/>
</dbReference>
<dbReference type="Proteomes" id="UP001358417">
    <property type="component" value="Unassembled WGS sequence"/>
</dbReference>
<gene>
    <name evidence="1" type="ORF">LTR84_006537</name>
</gene>
<dbReference type="RefSeq" id="XP_064702985.1">
    <property type="nucleotide sequence ID" value="XM_064850098.1"/>
</dbReference>
<protein>
    <submittedName>
        <fullName evidence="1">Uncharacterized protein</fullName>
    </submittedName>
</protein>
<keyword evidence="2" id="KW-1185">Reference proteome</keyword>
<organism evidence="1 2">
    <name type="scientific">Exophiala bonariae</name>
    <dbReference type="NCBI Taxonomy" id="1690606"/>
    <lineage>
        <taxon>Eukaryota</taxon>
        <taxon>Fungi</taxon>
        <taxon>Dikarya</taxon>
        <taxon>Ascomycota</taxon>
        <taxon>Pezizomycotina</taxon>
        <taxon>Eurotiomycetes</taxon>
        <taxon>Chaetothyriomycetidae</taxon>
        <taxon>Chaetothyriales</taxon>
        <taxon>Herpotrichiellaceae</taxon>
        <taxon>Exophiala</taxon>
    </lineage>
</organism>
<evidence type="ECO:0000313" key="1">
    <source>
        <dbReference type="EMBL" id="KAK5047441.1"/>
    </source>
</evidence>
<sequence>MEVAAEADIKEQVQVTVISEIEVEEQAFASSIVKLEVDNEDLHLGGKLPKELTENTARAISSNVGRSGVRGDVIYLQHGKYKGKPATLLAFKFHFAFEQNSTNRFSHAEIRVAFDSSDNSASPGSKPAVRHYSPALLCGPSSTGQITKSISVSPSITTPTAPVQIGIEVPMTRSTTVARDFQMKIVGEPWASDEDAEDDDMVRWKVDENYAQADGVPTDLKTAVLVQHTGEAFHATVHIKARTRMGISLFGWPWSKPTPLVVSNKSSFGAAVLPEDFSTLEEHHWLQLTEFHGRVARIRVSDTSKEKLC</sequence>
<dbReference type="GeneID" id="89974709"/>
<proteinExistence type="predicted"/>
<name>A0AAV9N0C3_9EURO</name>
<evidence type="ECO:0000313" key="2">
    <source>
        <dbReference type="Proteomes" id="UP001358417"/>
    </source>
</evidence>
<comment type="caution">
    <text evidence="1">The sequence shown here is derived from an EMBL/GenBank/DDBJ whole genome shotgun (WGS) entry which is preliminary data.</text>
</comment>